<feature type="domain" description="S1 motif" evidence="7">
    <location>
        <begin position="38"/>
        <end position="108"/>
    </location>
</feature>
<dbReference type="InterPro" id="IPR004659">
    <property type="entry name" value="RNase_E/G"/>
</dbReference>
<dbReference type="AlphaFoldDB" id="A0A917EUI6"/>
<dbReference type="SUPFAM" id="SSF50249">
    <property type="entry name" value="Nucleic acid-binding proteins"/>
    <property type="match status" value="1"/>
</dbReference>
<dbReference type="GO" id="GO:0046872">
    <property type="term" value="F:metal ion binding"/>
    <property type="evidence" value="ECO:0007669"/>
    <property type="project" value="UniProtKB-KW"/>
</dbReference>
<reference evidence="8" key="1">
    <citation type="journal article" date="2014" name="Int. J. Syst. Evol. Microbiol.">
        <title>Complete genome sequence of Corynebacterium casei LMG S-19264T (=DSM 44701T), isolated from a smear-ripened cheese.</title>
        <authorList>
            <consortium name="US DOE Joint Genome Institute (JGI-PGF)"/>
            <person name="Walter F."/>
            <person name="Albersmeier A."/>
            <person name="Kalinowski J."/>
            <person name="Ruckert C."/>
        </authorList>
    </citation>
    <scope>NUCLEOTIDE SEQUENCE</scope>
    <source>
        <strain evidence="8">CGMCC 1.12153</strain>
    </source>
</reference>
<dbReference type="Pfam" id="PF00575">
    <property type="entry name" value="S1"/>
    <property type="match status" value="1"/>
</dbReference>
<evidence type="ECO:0000256" key="3">
    <source>
        <dbReference type="ARBA" id="ARBA00022801"/>
    </source>
</evidence>
<dbReference type="Gene3D" id="2.40.50.140">
    <property type="entry name" value="Nucleic acid-binding proteins"/>
    <property type="match status" value="1"/>
</dbReference>
<dbReference type="InterPro" id="IPR003029">
    <property type="entry name" value="S1_domain"/>
</dbReference>
<dbReference type="SMART" id="SM00316">
    <property type="entry name" value="S1"/>
    <property type="match status" value="1"/>
</dbReference>
<dbReference type="GO" id="GO:0016787">
    <property type="term" value="F:hydrolase activity"/>
    <property type="evidence" value="ECO:0007669"/>
    <property type="project" value="UniProtKB-KW"/>
</dbReference>
<dbReference type="GO" id="GO:0004540">
    <property type="term" value="F:RNA nuclease activity"/>
    <property type="evidence" value="ECO:0007669"/>
    <property type="project" value="InterPro"/>
</dbReference>
<keyword evidence="4" id="KW-0460">Magnesium</keyword>
<evidence type="ECO:0000256" key="2">
    <source>
        <dbReference type="ARBA" id="ARBA00022723"/>
    </source>
</evidence>
<comment type="cofactor">
    <cofactor evidence="1">
        <name>Mg(2+)</name>
        <dbReference type="ChEBI" id="CHEBI:18420"/>
    </cofactor>
</comment>
<keyword evidence="2" id="KW-0479">Metal-binding</keyword>
<dbReference type="PANTHER" id="PTHR30001">
    <property type="entry name" value="RIBONUCLEASE"/>
    <property type="match status" value="1"/>
</dbReference>
<keyword evidence="9" id="KW-1185">Reference proteome</keyword>
<name>A0A917EUI6_HALAA</name>
<evidence type="ECO:0000256" key="4">
    <source>
        <dbReference type="ARBA" id="ARBA00022842"/>
    </source>
</evidence>
<reference evidence="8" key="2">
    <citation type="submission" date="2020-09" db="EMBL/GenBank/DDBJ databases">
        <authorList>
            <person name="Sun Q."/>
            <person name="Zhou Y."/>
        </authorList>
    </citation>
    <scope>NUCLEOTIDE SEQUENCE</scope>
    <source>
        <strain evidence="8">CGMCC 1.12153</strain>
    </source>
</reference>
<dbReference type="Pfam" id="PF10150">
    <property type="entry name" value="RNase_E_G"/>
    <property type="match status" value="1"/>
</dbReference>
<accession>A0A917EUI6</accession>
<protein>
    <recommendedName>
        <fullName evidence="7">S1 motif domain-containing protein</fullName>
    </recommendedName>
</protein>
<dbReference type="RefSeq" id="WP_188375569.1">
    <property type="nucleotide sequence ID" value="NZ_BMEL01000001.1"/>
</dbReference>
<dbReference type="Proteomes" id="UP000660110">
    <property type="component" value="Unassembled WGS sequence"/>
</dbReference>
<dbReference type="GO" id="GO:0006364">
    <property type="term" value="P:rRNA processing"/>
    <property type="evidence" value="ECO:0007669"/>
    <property type="project" value="TreeGrafter"/>
</dbReference>
<gene>
    <name evidence="8" type="ORF">GCM10010954_01650</name>
</gene>
<dbReference type="PANTHER" id="PTHR30001:SF0">
    <property type="entry name" value="RIBONUCLEASE G"/>
    <property type="match status" value="1"/>
</dbReference>
<keyword evidence="3" id="KW-0378">Hydrolase</keyword>
<comment type="caution">
    <text evidence="8">The sequence shown here is derived from an EMBL/GenBank/DDBJ whole genome shotgun (WGS) entry which is preliminary data.</text>
</comment>
<evidence type="ECO:0000259" key="7">
    <source>
        <dbReference type="PROSITE" id="PS50126"/>
    </source>
</evidence>
<dbReference type="EMBL" id="BMEL01000001">
    <property type="protein sequence ID" value="GGF06856.1"/>
    <property type="molecule type" value="Genomic_DNA"/>
</dbReference>
<feature type="coiled-coil region" evidence="6">
    <location>
        <begin position="129"/>
        <end position="177"/>
    </location>
</feature>
<sequence>MRTIAIHTKTSEKVGLVIDNGQLIEYVATRPQAFQLSGSIFKGTVKTIHKGMQAAFVDIGEAKHAFLKKELIPWGRKTIEKSITEGQSLYVQVTKEPTGNKGAQVTADLTLPGLFTIYQPFGKKVSVSRKIEKQQAAHLKEQVSNLLEDGEGAILRTNAAEADISLIKGELKRLKDEWTSFIDRKKPGLIWMDDVLLNQLLRKYACDSHEVVVDQSEDSQLLKKRFPFLENKIKWMKNLEQYTNHSINELQDRLTKRTITTDKGVQLVFDKTEAMTVVDVNSHRFMDRSLSNGDTLKINKRAATEIAKQVRLRNESGMILIDFISMKSSAHNEELVQWLRQEIKKDPIASKVHGMTKLGLVEMTRTRQLPSLHAQMLKLPEAEYNLSTLWYRLERYLMSQDHQEAVLLTVSSELYNIKKQLLSEPISSKIPQELFVRQNDNLTGWQIELEGSLDIVREAAQSRGYNVDKLF</sequence>
<evidence type="ECO:0000313" key="8">
    <source>
        <dbReference type="EMBL" id="GGF06856.1"/>
    </source>
</evidence>
<evidence type="ECO:0000256" key="1">
    <source>
        <dbReference type="ARBA" id="ARBA00001946"/>
    </source>
</evidence>
<dbReference type="GO" id="GO:0005737">
    <property type="term" value="C:cytoplasm"/>
    <property type="evidence" value="ECO:0007669"/>
    <property type="project" value="TreeGrafter"/>
</dbReference>
<evidence type="ECO:0000256" key="6">
    <source>
        <dbReference type="SAM" id="Coils"/>
    </source>
</evidence>
<dbReference type="GO" id="GO:0003723">
    <property type="term" value="F:RNA binding"/>
    <property type="evidence" value="ECO:0007669"/>
    <property type="project" value="UniProtKB-KW"/>
</dbReference>
<dbReference type="CDD" id="cd04453">
    <property type="entry name" value="S1_RNase_E"/>
    <property type="match status" value="1"/>
</dbReference>
<dbReference type="PROSITE" id="PS50126">
    <property type="entry name" value="S1"/>
    <property type="match status" value="1"/>
</dbReference>
<evidence type="ECO:0000313" key="9">
    <source>
        <dbReference type="Proteomes" id="UP000660110"/>
    </source>
</evidence>
<dbReference type="InterPro" id="IPR012340">
    <property type="entry name" value="NA-bd_OB-fold"/>
</dbReference>
<proteinExistence type="predicted"/>
<keyword evidence="5" id="KW-0694">RNA-binding</keyword>
<organism evidence="8 9">
    <name type="scientific">Halobacillus andaensis</name>
    <dbReference type="NCBI Taxonomy" id="1176239"/>
    <lineage>
        <taxon>Bacteria</taxon>
        <taxon>Bacillati</taxon>
        <taxon>Bacillota</taxon>
        <taxon>Bacilli</taxon>
        <taxon>Bacillales</taxon>
        <taxon>Bacillaceae</taxon>
        <taxon>Halobacillus</taxon>
    </lineage>
</organism>
<evidence type="ECO:0000256" key="5">
    <source>
        <dbReference type="ARBA" id="ARBA00022884"/>
    </source>
</evidence>
<dbReference type="InterPro" id="IPR019307">
    <property type="entry name" value="RNA-bd_AU-1/RNase_E/G"/>
</dbReference>
<keyword evidence="6" id="KW-0175">Coiled coil</keyword>